<evidence type="ECO:0000256" key="2">
    <source>
        <dbReference type="ARBA" id="ARBA00022801"/>
    </source>
</evidence>
<dbReference type="InterPro" id="IPR023296">
    <property type="entry name" value="Glyco_hydro_beta-prop_sf"/>
</dbReference>
<evidence type="ECO:0000259" key="6">
    <source>
        <dbReference type="Pfam" id="PF17851"/>
    </source>
</evidence>
<dbReference type="PANTHER" id="PTHR42812">
    <property type="entry name" value="BETA-XYLOSIDASE"/>
    <property type="match status" value="1"/>
</dbReference>
<dbReference type="Gene3D" id="2.60.120.200">
    <property type="match status" value="1"/>
</dbReference>
<keyword evidence="8" id="KW-1185">Reference proteome</keyword>
<evidence type="ECO:0000313" key="7">
    <source>
        <dbReference type="EMBL" id="RYP00947.1"/>
    </source>
</evidence>
<comment type="similarity">
    <text evidence="1 4">Belongs to the glycosyl hydrolase 43 family.</text>
</comment>
<name>A0A4Q4T8G5_9PEZI</name>
<evidence type="ECO:0000313" key="8">
    <source>
        <dbReference type="Proteomes" id="UP000293360"/>
    </source>
</evidence>
<dbReference type="InterPro" id="IPR051795">
    <property type="entry name" value="Glycosyl_Hydrlase_43"/>
</dbReference>
<dbReference type="Pfam" id="PF17851">
    <property type="entry name" value="GH43_C2"/>
    <property type="match status" value="1"/>
</dbReference>
<dbReference type="AlphaFoldDB" id="A0A4Q4T8G5"/>
<organism evidence="7 8">
    <name type="scientific">Monosporascus ibericus</name>
    <dbReference type="NCBI Taxonomy" id="155417"/>
    <lineage>
        <taxon>Eukaryota</taxon>
        <taxon>Fungi</taxon>
        <taxon>Dikarya</taxon>
        <taxon>Ascomycota</taxon>
        <taxon>Pezizomycotina</taxon>
        <taxon>Sordariomycetes</taxon>
        <taxon>Xylariomycetidae</taxon>
        <taxon>Xylariales</taxon>
        <taxon>Xylariales incertae sedis</taxon>
        <taxon>Monosporascus</taxon>
    </lineage>
</organism>
<dbReference type="Proteomes" id="UP000293360">
    <property type="component" value="Unassembled WGS sequence"/>
</dbReference>
<proteinExistence type="inferred from homology"/>
<evidence type="ECO:0000256" key="4">
    <source>
        <dbReference type="RuleBase" id="RU361187"/>
    </source>
</evidence>
<dbReference type="PANTHER" id="PTHR42812:SF15">
    <property type="entry name" value="HYDROLASE, PUTATIVE (AFU_ORTHOLOGUE AFUA_2G00930)-RELATED"/>
    <property type="match status" value="1"/>
</dbReference>
<protein>
    <recommendedName>
        <fullName evidence="6">Beta-xylosidase C-terminal Concanavalin A-like domain-containing protein</fullName>
    </recommendedName>
</protein>
<dbReference type="InterPro" id="IPR041542">
    <property type="entry name" value="GH43_C2"/>
</dbReference>
<dbReference type="OrthoDB" id="2139957at2759"/>
<dbReference type="CDD" id="cd09001">
    <property type="entry name" value="GH43_FsAxh1-like"/>
    <property type="match status" value="1"/>
</dbReference>
<dbReference type="GO" id="GO:0005975">
    <property type="term" value="P:carbohydrate metabolic process"/>
    <property type="evidence" value="ECO:0007669"/>
    <property type="project" value="InterPro"/>
</dbReference>
<reference evidence="7 8" key="1">
    <citation type="submission" date="2018-06" db="EMBL/GenBank/DDBJ databases">
        <title>Complete Genomes of Monosporascus.</title>
        <authorList>
            <person name="Robinson A.J."/>
            <person name="Natvig D.O."/>
        </authorList>
    </citation>
    <scope>NUCLEOTIDE SEQUENCE [LARGE SCALE GENOMIC DNA]</scope>
    <source>
        <strain evidence="7 8">CBS 110550</strain>
    </source>
</reference>
<feature type="domain" description="Beta-xylosidase C-terminal Concanavalin A-like" evidence="6">
    <location>
        <begin position="329"/>
        <end position="518"/>
    </location>
</feature>
<feature type="signal peptide" evidence="5">
    <location>
        <begin position="1"/>
        <end position="18"/>
    </location>
</feature>
<evidence type="ECO:0000256" key="5">
    <source>
        <dbReference type="SAM" id="SignalP"/>
    </source>
</evidence>
<dbReference type="SUPFAM" id="SSF75005">
    <property type="entry name" value="Arabinanase/levansucrase/invertase"/>
    <property type="match status" value="1"/>
</dbReference>
<dbReference type="Gene3D" id="2.115.10.20">
    <property type="entry name" value="Glycosyl hydrolase domain, family 43"/>
    <property type="match status" value="1"/>
</dbReference>
<dbReference type="InterPro" id="IPR006710">
    <property type="entry name" value="Glyco_hydro_43"/>
</dbReference>
<accession>A0A4Q4T8G5</accession>
<dbReference type="InterPro" id="IPR013320">
    <property type="entry name" value="ConA-like_dom_sf"/>
</dbReference>
<evidence type="ECO:0000256" key="1">
    <source>
        <dbReference type="ARBA" id="ARBA00009865"/>
    </source>
</evidence>
<keyword evidence="5" id="KW-0732">Signal</keyword>
<dbReference type="Pfam" id="PF04616">
    <property type="entry name" value="Glyco_hydro_43"/>
    <property type="match status" value="1"/>
</dbReference>
<keyword evidence="3 4" id="KW-0326">Glycosidase</keyword>
<dbReference type="SUPFAM" id="SSF49899">
    <property type="entry name" value="Concanavalin A-like lectins/glucanases"/>
    <property type="match status" value="1"/>
</dbReference>
<dbReference type="EMBL" id="QJNU01000371">
    <property type="protein sequence ID" value="RYP00947.1"/>
    <property type="molecule type" value="Genomic_DNA"/>
</dbReference>
<sequence length="526" mass="58499">MKQQLAVLLCSLYHLGQASPVAPEERQKGFTNPVVYQDFADNDVFLGPDGQYYFSASNMHYSPGAPILRSGDLVNWQLIGHSVPTLDFGERYNFTNGKAYRAGTWASTLRYRKSTELWYWIGCVDFWYSYVYIAKDPTGPWTRAAQSEGGTCYYDCGLLIDDDDTMYVVYGATDVSVAQLSADGLKQVKTQHVLSASDVGEDGIEGNRMYKKDGLYYILNDHPGDKTYIWKSESPFGPYEAKLLVNSVSSPVPNGGVPHQGSLIEASDGRWYFMSFTWAYPAGRMPILAPVEWGADGYPFLVADENGGWGASYPMPLPEKPVPKWTGTDTFTANRLTPDWEWNHNADETKYSLGNGLTLQTATVTDDLYLARNTLTHRIHGEFPVGTIEADFSNMADGDRFGLAAFRDRSAYIGIHRDGTTNKLVVVHDIEQEESAWNTTKKGTVVALADLPSTKVWLRTSLDARASGTLQANFSYSIDGSGFTQLGTPYTMWTNWAYFMGYRFGIFNFATKQIGGSVRISSFTSA</sequence>
<comment type="caution">
    <text evidence="7">The sequence shown here is derived from an EMBL/GenBank/DDBJ whole genome shotgun (WGS) entry which is preliminary data.</text>
</comment>
<evidence type="ECO:0000256" key="3">
    <source>
        <dbReference type="ARBA" id="ARBA00023295"/>
    </source>
</evidence>
<dbReference type="GO" id="GO:0004553">
    <property type="term" value="F:hydrolase activity, hydrolyzing O-glycosyl compounds"/>
    <property type="evidence" value="ECO:0007669"/>
    <property type="project" value="InterPro"/>
</dbReference>
<gene>
    <name evidence="7" type="ORF">DL764_006330</name>
</gene>
<feature type="chain" id="PRO_5020510381" description="Beta-xylosidase C-terminal Concanavalin A-like domain-containing protein" evidence="5">
    <location>
        <begin position="19"/>
        <end position="526"/>
    </location>
</feature>
<keyword evidence="2 4" id="KW-0378">Hydrolase</keyword>